<feature type="transmembrane region" description="Helical" evidence="1">
    <location>
        <begin position="12"/>
        <end position="33"/>
    </location>
</feature>
<dbReference type="Proteomes" id="UP001597094">
    <property type="component" value="Unassembled WGS sequence"/>
</dbReference>
<dbReference type="PIRSF" id="PIRSF038959">
    <property type="entry name" value="SdpI"/>
    <property type="match status" value="1"/>
</dbReference>
<feature type="transmembrane region" description="Helical" evidence="1">
    <location>
        <begin position="168"/>
        <end position="186"/>
    </location>
</feature>
<accession>A0ABW3STU1</accession>
<dbReference type="EMBL" id="JBHTLD010000254">
    <property type="protein sequence ID" value="MFD1188344.1"/>
    <property type="molecule type" value="Genomic_DNA"/>
</dbReference>
<sequence length="218" mass="24403">MKRLNLPLEILLWLIILLPVAYLWFTWATLPARVPIHFNLQGEPNGWASKTELAAIVLFSTIGLNVLLLFIPAIDPKRRIENMGSKYNSLRVILLLFMTAFAGFLIYSAMPDQGIHMSLLPVLIGALLAALGNYFQAVKPNYFIGIRTPWTLESETVWRKTHRLGGRLWVVGGVLIALLTFIADAALRETVFISIIAALVLVPVVHSFIAFQQEKALQ</sequence>
<proteinExistence type="predicted"/>
<dbReference type="Pfam" id="PF13630">
    <property type="entry name" value="SdpI"/>
    <property type="match status" value="1"/>
</dbReference>
<evidence type="ECO:0000256" key="1">
    <source>
        <dbReference type="SAM" id="Phobius"/>
    </source>
</evidence>
<evidence type="ECO:0000259" key="2">
    <source>
        <dbReference type="Pfam" id="PF07853"/>
    </source>
</evidence>
<dbReference type="InterPro" id="IPR026272">
    <property type="entry name" value="SdpI"/>
</dbReference>
<feature type="transmembrane region" description="Helical" evidence="1">
    <location>
        <begin position="53"/>
        <end position="71"/>
    </location>
</feature>
<keyword evidence="1" id="KW-0472">Membrane</keyword>
<feature type="transmembrane region" description="Helical" evidence="1">
    <location>
        <begin position="192"/>
        <end position="211"/>
    </location>
</feature>
<keyword evidence="4" id="KW-1185">Reference proteome</keyword>
<feature type="transmembrane region" description="Helical" evidence="1">
    <location>
        <begin position="92"/>
        <end position="109"/>
    </location>
</feature>
<dbReference type="PANTHER" id="PTHR37810:SF5">
    <property type="entry name" value="IMMUNITY PROTEIN SDPI"/>
    <property type="match status" value="1"/>
</dbReference>
<gene>
    <name evidence="3" type="ORF">ACFQ2O_19190</name>
</gene>
<feature type="transmembrane region" description="Helical" evidence="1">
    <location>
        <begin position="115"/>
        <end position="135"/>
    </location>
</feature>
<dbReference type="InterPro" id="IPR025962">
    <property type="entry name" value="SdpI/YhfL"/>
</dbReference>
<name>A0ABW3STU1_9BACT</name>
<evidence type="ECO:0000313" key="4">
    <source>
        <dbReference type="Proteomes" id="UP001597094"/>
    </source>
</evidence>
<keyword evidence="1" id="KW-1133">Transmembrane helix</keyword>
<organism evidence="3 4">
    <name type="scientific">Pontibacter rugosus</name>
    <dbReference type="NCBI Taxonomy" id="1745966"/>
    <lineage>
        <taxon>Bacteria</taxon>
        <taxon>Pseudomonadati</taxon>
        <taxon>Bacteroidota</taxon>
        <taxon>Cytophagia</taxon>
        <taxon>Cytophagales</taxon>
        <taxon>Hymenobacteraceae</taxon>
        <taxon>Pontibacter</taxon>
    </lineage>
</organism>
<dbReference type="RefSeq" id="WP_377531800.1">
    <property type="nucleotide sequence ID" value="NZ_JBHTLD010000254.1"/>
</dbReference>
<dbReference type="InterPro" id="IPR012867">
    <property type="entry name" value="DUF1648"/>
</dbReference>
<evidence type="ECO:0000313" key="3">
    <source>
        <dbReference type="EMBL" id="MFD1188344.1"/>
    </source>
</evidence>
<keyword evidence="1" id="KW-0812">Transmembrane</keyword>
<reference evidence="4" key="1">
    <citation type="journal article" date="2019" name="Int. J. Syst. Evol. Microbiol.">
        <title>The Global Catalogue of Microorganisms (GCM) 10K type strain sequencing project: providing services to taxonomists for standard genome sequencing and annotation.</title>
        <authorList>
            <consortium name="The Broad Institute Genomics Platform"/>
            <consortium name="The Broad Institute Genome Sequencing Center for Infectious Disease"/>
            <person name="Wu L."/>
            <person name="Ma J."/>
        </authorList>
    </citation>
    <scope>NUCLEOTIDE SEQUENCE [LARGE SCALE GENOMIC DNA]</scope>
    <source>
        <strain evidence="4">JCM 31319</strain>
    </source>
</reference>
<protein>
    <submittedName>
        <fullName evidence="3">SdpI family protein</fullName>
    </submittedName>
</protein>
<dbReference type="PANTHER" id="PTHR37810">
    <property type="entry name" value="IMMUNITY PROTEIN SDPI"/>
    <property type="match status" value="1"/>
</dbReference>
<dbReference type="Pfam" id="PF07853">
    <property type="entry name" value="DUF1648"/>
    <property type="match status" value="1"/>
</dbReference>
<comment type="caution">
    <text evidence="3">The sequence shown here is derived from an EMBL/GenBank/DDBJ whole genome shotgun (WGS) entry which is preliminary data.</text>
</comment>
<feature type="domain" description="DUF1648" evidence="2">
    <location>
        <begin position="14"/>
        <end position="56"/>
    </location>
</feature>